<reference evidence="1 2" key="1">
    <citation type="submission" date="2019-11" db="EMBL/GenBank/DDBJ databases">
        <title>Draft genome sequences of five Paenibacillus species of dairy origin.</title>
        <authorList>
            <person name="Olajide A.M."/>
            <person name="Chen S."/>
            <person name="Lapointe G."/>
        </authorList>
    </citation>
    <scope>NUCLEOTIDE SEQUENCE [LARGE SCALE GENOMIC DNA]</scope>
    <source>
        <strain evidence="1 2">12CR55</strain>
    </source>
</reference>
<accession>A0A7X2YY21</accession>
<dbReference type="AlphaFoldDB" id="A0A7X2YY21"/>
<sequence length="229" mass="27416">MTRRLVIDIRFNNMGMCKDRLTRPWVEHRIKLFRDLTMNSLMHQTNQDFLTMLKYDPRSHDVIYEVLRDLQIDLPDNIRFVPVGEIDQAVSEYIQGADELYIARTDSDDLLHRTYFQRLHEYQHQPETWALLNQHGYYWDRDNNVMAPKFYASPQFYVLIYNVQNYLKGERYTVRDHGHVIKFPHEKLAGRNWVNVVHSTNTSPKRVPDEQRMKDGEIKAVLKDYKSGL</sequence>
<evidence type="ECO:0000313" key="2">
    <source>
        <dbReference type="Proteomes" id="UP000447876"/>
    </source>
</evidence>
<dbReference type="InterPro" id="IPR021466">
    <property type="entry name" value="Put_rhamnosyl_transferase"/>
</dbReference>
<dbReference type="Gene3D" id="3.90.550.10">
    <property type="entry name" value="Spore Coat Polysaccharide Biosynthesis Protein SpsA, Chain A"/>
    <property type="match status" value="1"/>
</dbReference>
<organism evidence="1 2">
    <name type="scientific">Paenibacillus woosongensis</name>
    <dbReference type="NCBI Taxonomy" id="307580"/>
    <lineage>
        <taxon>Bacteria</taxon>
        <taxon>Bacillati</taxon>
        <taxon>Bacillota</taxon>
        <taxon>Bacilli</taxon>
        <taxon>Bacillales</taxon>
        <taxon>Paenibacillaceae</taxon>
        <taxon>Paenibacillus</taxon>
    </lineage>
</organism>
<gene>
    <name evidence="1" type="ORF">GNP95_03600</name>
</gene>
<dbReference type="CDD" id="cd00761">
    <property type="entry name" value="Glyco_tranf_GTA_type"/>
    <property type="match status" value="1"/>
</dbReference>
<dbReference type="SUPFAM" id="SSF53448">
    <property type="entry name" value="Nucleotide-diphospho-sugar transferases"/>
    <property type="match status" value="1"/>
</dbReference>
<dbReference type="Proteomes" id="UP000447876">
    <property type="component" value="Unassembled WGS sequence"/>
</dbReference>
<dbReference type="InterPro" id="IPR029044">
    <property type="entry name" value="Nucleotide-diphossugar_trans"/>
</dbReference>
<dbReference type="RefSeq" id="WP_155609503.1">
    <property type="nucleotide sequence ID" value="NZ_WNZW01000001.1"/>
</dbReference>
<protein>
    <recommendedName>
        <fullName evidence="3">Rhamnosyl transferase</fullName>
    </recommendedName>
</protein>
<dbReference type="EMBL" id="WNZW01000001">
    <property type="protein sequence ID" value="MUG44086.1"/>
    <property type="molecule type" value="Genomic_DNA"/>
</dbReference>
<evidence type="ECO:0008006" key="3">
    <source>
        <dbReference type="Google" id="ProtNLM"/>
    </source>
</evidence>
<evidence type="ECO:0000313" key="1">
    <source>
        <dbReference type="EMBL" id="MUG44086.1"/>
    </source>
</evidence>
<dbReference type="OrthoDB" id="9771846at2"/>
<comment type="caution">
    <text evidence="1">The sequence shown here is derived from an EMBL/GenBank/DDBJ whole genome shotgun (WGS) entry which is preliminary data.</text>
</comment>
<name>A0A7X2YY21_9BACL</name>
<proteinExistence type="predicted"/>
<dbReference type="Pfam" id="PF11316">
    <property type="entry name" value="Rhamno_transf"/>
    <property type="match status" value="1"/>
</dbReference>